<dbReference type="PANTHER" id="PTHR33336">
    <property type="entry name" value="QUINOL MONOOXYGENASE YGIN-RELATED"/>
    <property type="match status" value="1"/>
</dbReference>
<dbReference type="PROSITE" id="PS51725">
    <property type="entry name" value="ABM"/>
    <property type="match status" value="1"/>
</dbReference>
<gene>
    <name evidence="2" type="ORF">GCM10023320_13040</name>
</gene>
<feature type="domain" description="ABM" evidence="1">
    <location>
        <begin position="5"/>
        <end position="95"/>
    </location>
</feature>
<dbReference type="SUPFAM" id="SSF54909">
    <property type="entry name" value="Dimeric alpha+beta barrel"/>
    <property type="match status" value="1"/>
</dbReference>
<reference evidence="3" key="1">
    <citation type="journal article" date="2019" name="Int. J. Syst. Evol. Microbiol.">
        <title>The Global Catalogue of Microorganisms (GCM) 10K type strain sequencing project: providing services to taxonomists for standard genome sequencing and annotation.</title>
        <authorList>
            <consortium name="The Broad Institute Genomics Platform"/>
            <consortium name="The Broad Institute Genome Sequencing Center for Infectious Disease"/>
            <person name="Wu L."/>
            <person name="Ma J."/>
        </authorList>
    </citation>
    <scope>NUCLEOTIDE SEQUENCE [LARGE SCALE GENOMIC DNA]</scope>
    <source>
        <strain evidence="3">JCM 18302</strain>
    </source>
</reference>
<dbReference type="Proteomes" id="UP001500804">
    <property type="component" value="Unassembled WGS sequence"/>
</dbReference>
<name>A0ABP9NEZ0_9PSEU</name>
<dbReference type="PANTHER" id="PTHR33336:SF15">
    <property type="entry name" value="ABM DOMAIN-CONTAINING PROTEIN"/>
    <property type="match status" value="1"/>
</dbReference>
<dbReference type="EMBL" id="BAABJO010000004">
    <property type="protein sequence ID" value="GAA5114974.1"/>
    <property type="molecule type" value="Genomic_DNA"/>
</dbReference>
<keyword evidence="3" id="KW-1185">Reference proteome</keyword>
<evidence type="ECO:0000313" key="2">
    <source>
        <dbReference type="EMBL" id="GAA5114974.1"/>
    </source>
</evidence>
<dbReference type="Gene3D" id="3.30.70.100">
    <property type="match status" value="1"/>
</dbReference>
<dbReference type="InterPro" id="IPR011008">
    <property type="entry name" value="Dimeric_a/b-barrel"/>
</dbReference>
<evidence type="ECO:0000259" key="1">
    <source>
        <dbReference type="PROSITE" id="PS51725"/>
    </source>
</evidence>
<organism evidence="2 3">
    <name type="scientific">Pseudonocardia adelaidensis</name>
    <dbReference type="NCBI Taxonomy" id="648754"/>
    <lineage>
        <taxon>Bacteria</taxon>
        <taxon>Bacillati</taxon>
        <taxon>Actinomycetota</taxon>
        <taxon>Actinomycetes</taxon>
        <taxon>Pseudonocardiales</taxon>
        <taxon>Pseudonocardiaceae</taxon>
        <taxon>Pseudonocardia</taxon>
    </lineage>
</organism>
<dbReference type="Pfam" id="PF03992">
    <property type="entry name" value="ABM"/>
    <property type="match status" value="1"/>
</dbReference>
<dbReference type="InterPro" id="IPR050744">
    <property type="entry name" value="AI-2_Isomerase_LsrG"/>
</dbReference>
<sequence>MGDAIVVTAEFRLDPEAVDTWLRLMLDHYGPACVAEHGMLRYWLHQDDGDPAHILLYEQWADRADFEASLNAAWRADYHADTEPLWAADRVMTTYRRIATPWEPLDGTGLPASLTTSAP</sequence>
<dbReference type="InterPro" id="IPR007138">
    <property type="entry name" value="ABM_dom"/>
</dbReference>
<protein>
    <recommendedName>
        <fullName evidence="1">ABM domain-containing protein</fullName>
    </recommendedName>
</protein>
<proteinExistence type="predicted"/>
<accession>A0ABP9NEZ0</accession>
<comment type="caution">
    <text evidence="2">The sequence shown here is derived from an EMBL/GenBank/DDBJ whole genome shotgun (WGS) entry which is preliminary data.</text>
</comment>
<dbReference type="RefSeq" id="WP_345603879.1">
    <property type="nucleotide sequence ID" value="NZ_BAABJO010000004.1"/>
</dbReference>
<evidence type="ECO:0000313" key="3">
    <source>
        <dbReference type="Proteomes" id="UP001500804"/>
    </source>
</evidence>